<evidence type="ECO:0000256" key="1">
    <source>
        <dbReference type="SAM" id="Coils"/>
    </source>
</evidence>
<dbReference type="PANTHER" id="PTHR35794">
    <property type="entry name" value="CELL DIVISION PROTEIN DIVIVA"/>
    <property type="match status" value="1"/>
</dbReference>
<dbReference type="PANTHER" id="PTHR35794:SF2">
    <property type="entry name" value="CELL DIVISION PROTEIN DIVIVA"/>
    <property type="match status" value="1"/>
</dbReference>
<protein>
    <submittedName>
        <fullName evidence="3">Uncharacterized protein</fullName>
    </submittedName>
</protein>
<reference evidence="3 4" key="1">
    <citation type="submission" date="2022-06" db="EMBL/GenBank/DDBJ databases">
        <title>Actinoplanes abujensis sp. nov., isolated from Nigerian arid soil.</title>
        <authorList>
            <person name="Ding P."/>
        </authorList>
    </citation>
    <scope>NUCLEOTIDE SEQUENCE [LARGE SCALE GENOMIC DNA]</scope>
    <source>
        <strain evidence="4">TRM88002</strain>
    </source>
</reference>
<gene>
    <name evidence="3" type="ORF">LXN57_27055</name>
</gene>
<organism evidence="3 4">
    <name type="scientific">Paractinoplanes hotanensis</name>
    <dbReference type="NCBI Taxonomy" id="2906497"/>
    <lineage>
        <taxon>Bacteria</taxon>
        <taxon>Bacillati</taxon>
        <taxon>Actinomycetota</taxon>
        <taxon>Actinomycetes</taxon>
        <taxon>Micromonosporales</taxon>
        <taxon>Micromonosporaceae</taxon>
        <taxon>Paractinoplanes</taxon>
    </lineage>
</organism>
<feature type="coiled-coil region" evidence="1">
    <location>
        <begin position="89"/>
        <end position="163"/>
    </location>
</feature>
<dbReference type="EMBL" id="JAMQOL010000038">
    <property type="protein sequence ID" value="MCM4081239.1"/>
    <property type="molecule type" value="Genomic_DNA"/>
</dbReference>
<evidence type="ECO:0000313" key="4">
    <source>
        <dbReference type="Proteomes" id="UP001523216"/>
    </source>
</evidence>
<comment type="caution">
    <text evidence="3">The sequence shown here is derived from an EMBL/GenBank/DDBJ whole genome shotgun (WGS) entry which is preliminary data.</text>
</comment>
<keyword evidence="1" id="KW-0175">Coiled coil</keyword>
<feature type="region of interest" description="Disordered" evidence="2">
    <location>
        <begin position="32"/>
        <end position="66"/>
    </location>
</feature>
<name>A0ABT0Y5B5_9ACTN</name>
<evidence type="ECO:0000256" key="2">
    <source>
        <dbReference type="SAM" id="MobiDB-lite"/>
    </source>
</evidence>
<accession>A0ABT0Y5B5</accession>
<sequence>MNDNPIAGRVRLLLGRTSIDSVTAVYPVIPSLTQSPSPSPSPEPESVSSCPPSPAVEPAQPAPTALPDEALQVLTLAQRTAQEYIAAASEQARAVREEAEKNADHSREEAHAYADRVRAEAEKSLTAARVEAEATNREALAQATEIRRQAERLLAEARAEADRIIAGGNDSAELLERQAQQRYEDAVGGLSVKRTALQEQIETLEAFDAEYRHRLMTFLQGQLRALWTDRPQPVEVPQAEPPAPGGPT</sequence>
<evidence type="ECO:0000313" key="3">
    <source>
        <dbReference type="EMBL" id="MCM4081239.1"/>
    </source>
</evidence>
<dbReference type="RefSeq" id="WP_251801035.1">
    <property type="nucleotide sequence ID" value="NZ_JAMQOL010000038.1"/>
</dbReference>
<dbReference type="InterPro" id="IPR007793">
    <property type="entry name" value="DivIVA_fam"/>
</dbReference>
<dbReference type="Proteomes" id="UP001523216">
    <property type="component" value="Unassembled WGS sequence"/>
</dbReference>
<proteinExistence type="predicted"/>
<keyword evidence="4" id="KW-1185">Reference proteome</keyword>